<dbReference type="EMBL" id="CP021252">
    <property type="protein sequence ID" value="ART21197.1"/>
    <property type="molecule type" value="Genomic_DNA"/>
</dbReference>
<reference evidence="2 3" key="1">
    <citation type="submission" date="2017-05" db="EMBL/GenBank/DDBJ databases">
        <title>Complete genome sequence of Corynebacterium striatum KC-Na-1 isolated from Neophocaena asiaeorientalis in Korea.</title>
        <authorList>
            <person name="Kim J.H."/>
            <person name="Lee K."/>
        </authorList>
    </citation>
    <scope>NUCLEOTIDE SEQUENCE [LARGE SCALE GENOMIC DNA]</scope>
    <source>
        <strain evidence="2 3">KC-Na-01</strain>
    </source>
</reference>
<dbReference type="Proteomes" id="UP000250197">
    <property type="component" value="Chromosome"/>
</dbReference>
<feature type="domain" description="DUF6891" evidence="1">
    <location>
        <begin position="4"/>
        <end position="212"/>
    </location>
</feature>
<protein>
    <recommendedName>
        <fullName evidence="1">DUF6891 domain-containing protein</fullName>
    </recommendedName>
</protein>
<proteinExistence type="predicted"/>
<accession>A0A2Z2J3Y7</accession>
<evidence type="ECO:0000313" key="2">
    <source>
        <dbReference type="EMBL" id="ART21197.1"/>
    </source>
</evidence>
<evidence type="ECO:0000259" key="1">
    <source>
        <dbReference type="Pfam" id="PF21831"/>
    </source>
</evidence>
<name>A0A2Z2J3Y7_CORST</name>
<dbReference type="KEGG" id="cstr:CBE89_06610"/>
<dbReference type="InterPro" id="IPR054186">
    <property type="entry name" value="DUF6891"/>
</dbReference>
<dbReference type="RefSeq" id="WP_086891300.1">
    <property type="nucleotide sequence ID" value="NZ_CP021252.1"/>
</dbReference>
<sequence length="219" mass="25301">MEISDSLRQQLNHWILPGFMTLDKVHEAVDDNELEDAYPNDDPHAAAEQVWKERKAQESEWEHPTDYDRVQVAFDEMEEQGLVTGMSLGFDVSDCNELLGEERTPIDAPDGEYPYREWGSCGFHMQDAEGLAYEPTDLYLVFDAWAPGPPIAGEVDAEKLSTDRPERKEEWARMDAALGRFLVEILKRHDLEVEWDGDPRGRIQLLNLTWRKLLPEEEQ</sequence>
<gene>
    <name evidence="2" type="ORF">CBE89_06610</name>
</gene>
<organism evidence="2 3">
    <name type="scientific">Corynebacterium striatum</name>
    <dbReference type="NCBI Taxonomy" id="43770"/>
    <lineage>
        <taxon>Bacteria</taxon>
        <taxon>Bacillati</taxon>
        <taxon>Actinomycetota</taxon>
        <taxon>Actinomycetes</taxon>
        <taxon>Mycobacteriales</taxon>
        <taxon>Corynebacteriaceae</taxon>
        <taxon>Corynebacterium</taxon>
    </lineage>
</organism>
<dbReference type="Pfam" id="PF21831">
    <property type="entry name" value="DUF6891"/>
    <property type="match status" value="1"/>
</dbReference>
<evidence type="ECO:0000313" key="3">
    <source>
        <dbReference type="Proteomes" id="UP000250197"/>
    </source>
</evidence>
<dbReference type="AlphaFoldDB" id="A0A2Z2J3Y7"/>